<dbReference type="PROSITE" id="PS00211">
    <property type="entry name" value="ABC_TRANSPORTER_1"/>
    <property type="match status" value="1"/>
</dbReference>
<keyword evidence="3" id="KW-0547">Nucleotide-binding</keyword>
<comment type="caution">
    <text evidence="6">The sequence shown here is derived from an EMBL/GenBank/DDBJ whole genome shotgun (WGS) entry which is preliminary data.</text>
</comment>
<dbReference type="Proteomes" id="UP000018291">
    <property type="component" value="Unassembled WGS sequence"/>
</dbReference>
<evidence type="ECO:0000256" key="4">
    <source>
        <dbReference type="ARBA" id="ARBA00022840"/>
    </source>
</evidence>
<dbReference type="HOGENOM" id="CLU_000604_1_2_11"/>
<dbReference type="STRING" id="1229780.BN381_10119"/>
<dbReference type="EMBL" id="CANL01000001">
    <property type="protein sequence ID" value="CCM61888.1"/>
    <property type="molecule type" value="Genomic_DNA"/>
</dbReference>
<dbReference type="eggNOG" id="COG1134">
    <property type="taxonomic scope" value="Bacteria"/>
</dbReference>
<dbReference type="Gene3D" id="3.40.50.300">
    <property type="entry name" value="P-loop containing nucleotide triphosphate hydrolases"/>
    <property type="match status" value="1"/>
</dbReference>
<keyword evidence="2" id="KW-0813">Transport</keyword>
<dbReference type="PROSITE" id="PS50893">
    <property type="entry name" value="ABC_TRANSPORTER_2"/>
    <property type="match status" value="1"/>
</dbReference>
<dbReference type="RefSeq" id="WP_012222756.1">
    <property type="nucleotide sequence ID" value="NZ_HG422565.1"/>
</dbReference>
<proteinExistence type="inferred from homology"/>
<comment type="similarity">
    <text evidence="1">Belongs to the ABC transporter superfamily.</text>
</comment>
<sequence length="256" mass="27819">MTTDPQAERPKTPAEHGPMVLLINEVDIDYEVWEDRRRGLRERFTGMQGAGRTVIHAVKGASFAVYEGESVAIMGSNGSGKSTILAAIAGLLPVTGGEIYASYEPRLMGVGAALLPKVSGMRNIRIGCLALGMSVEQIDERLDSIIEFADIGEAINRPLRSYSSGMKARLLFAIATSIRPKILMIDEALSVGDKEFRAKSEGRIQDMLNHAGTLLMVSHNMNELKRLCTRGIWLEEGVILADGPLDEVIATYTEGT</sequence>
<dbReference type="PANTHER" id="PTHR46743">
    <property type="entry name" value="TEICHOIC ACIDS EXPORT ATP-BINDING PROTEIN TAGH"/>
    <property type="match status" value="1"/>
</dbReference>
<dbReference type="InterPro" id="IPR050683">
    <property type="entry name" value="Bact_Polysacc_Export_ATP-bd"/>
</dbReference>
<dbReference type="SMART" id="SM00382">
    <property type="entry name" value="AAA"/>
    <property type="match status" value="1"/>
</dbReference>
<dbReference type="SUPFAM" id="SSF52540">
    <property type="entry name" value="P-loop containing nucleoside triphosphate hydrolases"/>
    <property type="match status" value="1"/>
</dbReference>
<evidence type="ECO:0000313" key="6">
    <source>
        <dbReference type="EMBL" id="CCM61888.1"/>
    </source>
</evidence>
<dbReference type="CDD" id="cd03220">
    <property type="entry name" value="ABC_KpsT_Wzt"/>
    <property type="match status" value="1"/>
</dbReference>
<dbReference type="GO" id="GO:0016887">
    <property type="term" value="F:ATP hydrolysis activity"/>
    <property type="evidence" value="ECO:0007669"/>
    <property type="project" value="InterPro"/>
</dbReference>
<keyword evidence="7" id="KW-1185">Reference proteome</keyword>
<evidence type="ECO:0000313" key="7">
    <source>
        <dbReference type="Proteomes" id="UP000018291"/>
    </source>
</evidence>
<evidence type="ECO:0000259" key="5">
    <source>
        <dbReference type="PROSITE" id="PS50893"/>
    </source>
</evidence>
<dbReference type="InterPro" id="IPR003593">
    <property type="entry name" value="AAA+_ATPase"/>
</dbReference>
<dbReference type="InterPro" id="IPR017871">
    <property type="entry name" value="ABC_transporter-like_CS"/>
</dbReference>
<dbReference type="Pfam" id="PF00005">
    <property type="entry name" value="ABC_tran"/>
    <property type="match status" value="1"/>
</dbReference>
<gene>
    <name evidence="6" type="ORF">BN381_10119</name>
</gene>
<evidence type="ECO:0000256" key="1">
    <source>
        <dbReference type="ARBA" id="ARBA00005417"/>
    </source>
</evidence>
<dbReference type="InterPro" id="IPR015860">
    <property type="entry name" value="ABC_transpr_TagH-like"/>
</dbReference>
<keyword evidence="4" id="KW-0067">ATP-binding</keyword>
<reference evidence="6 7" key="1">
    <citation type="journal article" date="2013" name="ISME J.">
        <title>Metabolic model for the filamentous 'Candidatus Microthrix parvicella' based on genomic and metagenomic analyses.</title>
        <authorList>
            <person name="Jon McIlroy S."/>
            <person name="Kristiansen R."/>
            <person name="Albertsen M."/>
            <person name="Michael Karst S."/>
            <person name="Rossetti S."/>
            <person name="Lund Nielsen J."/>
            <person name="Tandoi V."/>
            <person name="James Seviour R."/>
            <person name="Nielsen P.H."/>
        </authorList>
    </citation>
    <scope>NUCLEOTIDE SEQUENCE [LARGE SCALE GENOMIC DNA]</scope>
    <source>
        <strain evidence="6 7">RN1</strain>
    </source>
</reference>
<name>R4YVS2_9ACTN</name>
<dbReference type="GO" id="GO:0016020">
    <property type="term" value="C:membrane"/>
    <property type="evidence" value="ECO:0007669"/>
    <property type="project" value="InterPro"/>
</dbReference>
<dbReference type="InterPro" id="IPR003439">
    <property type="entry name" value="ABC_transporter-like_ATP-bd"/>
</dbReference>
<dbReference type="GO" id="GO:0140359">
    <property type="term" value="F:ABC-type transporter activity"/>
    <property type="evidence" value="ECO:0007669"/>
    <property type="project" value="InterPro"/>
</dbReference>
<dbReference type="PANTHER" id="PTHR46743:SF2">
    <property type="entry name" value="TEICHOIC ACIDS EXPORT ATP-BINDING PROTEIN TAGH"/>
    <property type="match status" value="1"/>
</dbReference>
<accession>R4YVS2</accession>
<organism evidence="6 7">
    <name type="scientific">Candidatus Neomicrothrix parvicella RN1</name>
    <dbReference type="NCBI Taxonomy" id="1229780"/>
    <lineage>
        <taxon>Bacteria</taxon>
        <taxon>Bacillati</taxon>
        <taxon>Actinomycetota</taxon>
        <taxon>Acidimicrobiia</taxon>
        <taxon>Acidimicrobiales</taxon>
        <taxon>Microthrixaceae</taxon>
        <taxon>Candidatus Neomicrothrix</taxon>
    </lineage>
</organism>
<dbReference type="GO" id="GO:0005524">
    <property type="term" value="F:ATP binding"/>
    <property type="evidence" value="ECO:0007669"/>
    <property type="project" value="UniProtKB-KW"/>
</dbReference>
<feature type="domain" description="ABC transporter" evidence="5">
    <location>
        <begin position="42"/>
        <end position="253"/>
    </location>
</feature>
<dbReference type="AlphaFoldDB" id="R4YVS2"/>
<protein>
    <submittedName>
        <fullName evidence="6">Putative ABC transporter related protein</fullName>
    </submittedName>
</protein>
<dbReference type="InterPro" id="IPR027417">
    <property type="entry name" value="P-loop_NTPase"/>
</dbReference>
<evidence type="ECO:0000256" key="3">
    <source>
        <dbReference type="ARBA" id="ARBA00022741"/>
    </source>
</evidence>
<evidence type="ECO:0000256" key="2">
    <source>
        <dbReference type="ARBA" id="ARBA00022448"/>
    </source>
</evidence>